<evidence type="ECO:0000256" key="1">
    <source>
        <dbReference type="ARBA" id="ARBA00022723"/>
    </source>
</evidence>
<keyword evidence="1" id="KW-0479">Metal-binding</keyword>
<organism evidence="6 7">
    <name type="scientific">Kingdonia uniflora</name>
    <dbReference type="NCBI Taxonomy" id="39325"/>
    <lineage>
        <taxon>Eukaryota</taxon>
        <taxon>Viridiplantae</taxon>
        <taxon>Streptophyta</taxon>
        <taxon>Embryophyta</taxon>
        <taxon>Tracheophyta</taxon>
        <taxon>Spermatophyta</taxon>
        <taxon>Magnoliopsida</taxon>
        <taxon>Ranunculales</taxon>
        <taxon>Circaeasteraceae</taxon>
        <taxon>Kingdonia</taxon>
    </lineage>
</organism>
<accession>A0A7J7M3X7</accession>
<keyword evidence="2 4" id="KW-0863">Zinc-finger</keyword>
<evidence type="ECO:0000313" key="7">
    <source>
        <dbReference type="Proteomes" id="UP000541444"/>
    </source>
</evidence>
<dbReference type="InterPro" id="IPR003656">
    <property type="entry name" value="Znf_BED"/>
</dbReference>
<evidence type="ECO:0000259" key="5">
    <source>
        <dbReference type="PROSITE" id="PS50808"/>
    </source>
</evidence>
<protein>
    <recommendedName>
        <fullName evidence="5">BED-type domain-containing protein</fullName>
    </recommendedName>
</protein>
<proteinExistence type="predicted"/>
<reference evidence="6 7" key="1">
    <citation type="journal article" date="2020" name="IScience">
        <title>Genome Sequencing of the Endangered Kingdonia uniflora (Circaeasteraceae, Ranunculales) Reveals Potential Mechanisms of Evolutionary Specialization.</title>
        <authorList>
            <person name="Sun Y."/>
            <person name="Deng T."/>
            <person name="Zhang A."/>
            <person name="Moore M.J."/>
            <person name="Landis J.B."/>
            <person name="Lin N."/>
            <person name="Zhang H."/>
            <person name="Zhang X."/>
            <person name="Huang J."/>
            <person name="Zhang X."/>
            <person name="Sun H."/>
            <person name="Wang H."/>
        </authorList>
    </citation>
    <scope>NUCLEOTIDE SEQUENCE [LARGE SCALE GENOMIC DNA]</scope>
    <source>
        <strain evidence="6">TB1705</strain>
        <tissue evidence="6">Leaf</tissue>
    </source>
</reference>
<gene>
    <name evidence="6" type="ORF">GIB67_009598</name>
</gene>
<dbReference type="GO" id="GO:0008270">
    <property type="term" value="F:zinc ion binding"/>
    <property type="evidence" value="ECO:0007669"/>
    <property type="project" value="UniProtKB-KW"/>
</dbReference>
<dbReference type="AlphaFoldDB" id="A0A7J7M3X7"/>
<dbReference type="Proteomes" id="UP000541444">
    <property type="component" value="Unassembled WGS sequence"/>
</dbReference>
<dbReference type="PANTHER" id="PTHR46951:SF2">
    <property type="entry name" value="BED-TYPE DOMAIN-CONTAINING PROTEIN"/>
    <property type="match status" value="1"/>
</dbReference>
<evidence type="ECO:0000256" key="4">
    <source>
        <dbReference type="PROSITE-ProRule" id="PRU00027"/>
    </source>
</evidence>
<dbReference type="GO" id="GO:0003677">
    <property type="term" value="F:DNA binding"/>
    <property type="evidence" value="ECO:0007669"/>
    <property type="project" value="InterPro"/>
</dbReference>
<dbReference type="EMBL" id="JACGCM010001792">
    <property type="protein sequence ID" value="KAF6149577.1"/>
    <property type="molecule type" value="Genomic_DNA"/>
</dbReference>
<dbReference type="Pfam" id="PF02892">
    <property type="entry name" value="zf-BED"/>
    <property type="match status" value="1"/>
</dbReference>
<keyword evidence="3" id="KW-0862">Zinc</keyword>
<name>A0A7J7M3X7_9MAGN</name>
<evidence type="ECO:0000256" key="2">
    <source>
        <dbReference type="ARBA" id="ARBA00022771"/>
    </source>
</evidence>
<dbReference type="PROSITE" id="PS50808">
    <property type="entry name" value="ZF_BED"/>
    <property type="match status" value="1"/>
</dbReference>
<keyword evidence="7" id="KW-1185">Reference proteome</keyword>
<evidence type="ECO:0000313" key="6">
    <source>
        <dbReference type="EMBL" id="KAF6149577.1"/>
    </source>
</evidence>
<comment type="caution">
    <text evidence="6">The sequence shown here is derived from an EMBL/GenBank/DDBJ whole genome shotgun (WGS) entry which is preliminary data.</text>
</comment>
<feature type="domain" description="BED-type" evidence="5">
    <location>
        <begin position="227"/>
        <end position="281"/>
    </location>
</feature>
<dbReference type="PANTHER" id="PTHR46951">
    <property type="entry name" value="BED-TYPE DOMAIN-CONTAINING PROTEIN"/>
    <property type="match status" value="1"/>
</dbReference>
<sequence>MVQIVFSKIAQMDDQSTKSSLELNENDEHLDCQSEDQVVNDDALQTEEDLPMDIDYGISEDYVAEVRKPRVGMVFQSDIEAFEFYGQYARSMGFSIRKSSSILPMKSASSEDSCKFGKRLLTGSLVELDTLKTDFDQAELHHNIRMYDDVDEACGNISSPDVHHKQAKGKHVVKGEGIKGQVGQVSDGAVGIVSSHLHNTQGSIELDDKAALNLIITSHTGKRRSMPPDDKAWNHGTKVTNGSKCNYCHKVMKGGGVCRLKHHIARTQFDVDPCYEVPVEVSEKWFRVMYPIAEAMRAKRKRGGASSSTNLNPMDSVSCQEYEVGPVSRQEFETLVRRVALLEDKQNHQNNCLSGYLMQMFNLEVLLGPLLEVGALGVVVHLIGLEISLGKNPNVKYKWLKATLEDFKESNNGKLNVK</sequence>
<evidence type="ECO:0000256" key="3">
    <source>
        <dbReference type="ARBA" id="ARBA00022833"/>
    </source>
</evidence>